<dbReference type="GeneID" id="64603351"/>
<dbReference type="Proteomes" id="UP000719766">
    <property type="component" value="Unassembled WGS sequence"/>
</dbReference>
<gene>
    <name evidence="2" type="ORF">HD556DRAFT_1535013</name>
</gene>
<dbReference type="EMBL" id="JABBWE010000015">
    <property type="protein sequence ID" value="KAG1797735.1"/>
    <property type="molecule type" value="Genomic_DNA"/>
</dbReference>
<name>A0A9P7DLF7_9AGAM</name>
<protein>
    <submittedName>
        <fullName evidence="2">Uncharacterized protein</fullName>
    </submittedName>
</protein>
<feature type="transmembrane region" description="Helical" evidence="1">
    <location>
        <begin position="73"/>
        <end position="90"/>
    </location>
</feature>
<accession>A0A9P7DLF7</accession>
<dbReference type="RefSeq" id="XP_041162688.1">
    <property type="nucleotide sequence ID" value="XM_041309587.1"/>
</dbReference>
<comment type="caution">
    <text evidence="2">The sequence shown here is derived from an EMBL/GenBank/DDBJ whole genome shotgun (WGS) entry which is preliminary data.</text>
</comment>
<reference evidence="2" key="1">
    <citation type="journal article" date="2020" name="New Phytol.">
        <title>Comparative genomics reveals dynamic genome evolution in host specialist ectomycorrhizal fungi.</title>
        <authorList>
            <person name="Lofgren L.A."/>
            <person name="Nguyen N.H."/>
            <person name="Vilgalys R."/>
            <person name="Ruytinx J."/>
            <person name="Liao H.L."/>
            <person name="Branco S."/>
            <person name="Kuo A."/>
            <person name="LaButti K."/>
            <person name="Lipzen A."/>
            <person name="Andreopoulos W."/>
            <person name="Pangilinan J."/>
            <person name="Riley R."/>
            <person name="Hundley H."/>
            <person name="Na H."/>
            <person name="Barry K."/>
            <person name="Grigoriev I.V."/>
            <person name="Stajich J.E."/>
            <person name="Kennedy P.G."/>
        </authorList>
    </citation>
    <scope>NUCLEOTIDE SEQUENCE</scope>
    <source>
        <strain evidence="2">S12</strain>
    </source>
</reference>
<keyword evidence="1" id="KW-1133">Transmembrane helix</keyword>
<keyword evidence="3" id="KW-1185">Reference proteome</keyword>
<evidence type="ECO:0000313" key="2">
    <source>
        <dbReference type="EMBL" id="KAG1797735.1"/>
    </source>
</evidence>
<evidence type="ECO:0000256" key="1">
    <source>
        <dbReference type="SAM" id="Phobius"/>
    </source>
</evidence>
<sequence length="138" mass="15790">MGCSVWLLRSHMMSVRRRGDGWMRLRDLILLTTMLTFLVVLWLLWAATSSLVGSIMGWIGGHTVTATYVHHRHYPTGSLITMIDILLMLLRSLPTTLRKLLILLASASKDQYTPTSVRYSPEIRRMTKYDLSEDSHVS</sequence>
<keyword evidence="1" id="KW-0472">Membrane</keyword>
<organism evidence="2 3">
    <name type="scientific">Suillus plorans</name>
    <dbReference type="NCBI Taxonomy" id="116603"/>
    <lineage>
        <taxon>Eukaryota</taxon>
        <taxon>Fungi</taxon>
        <taxon>Dikarya</taxon>
        <taxon>Basidiomycota</taxon>
        <taxon>Agaricomycotina</taxon>
        <taxon>Agaricomycetes</taxon>
        <taxon>Agaricomycetidae</taxon>
        <taxon>Boletales</taxon>
        <taxon>Suillineae</taxon>
        <taxon>Suillaceae</taxon>
        <taxon>Suillus</taxon>
    </lineage>
</organism>
<proteinExistence type="predicted"/>
<evidence type="ECO:0000313" key="3">
    <source>
        <dbReference type="Proteomes" id="UP000719766"/>
    </source>
</evidence>
<keyword evidence="1" id="KW-0812">Transmembrane</keyword>
<dbReference type="AlphaFoldDB" id="A0A9P7DLF7"/>